<dbReference type="AlphaFoldDB" id="A0A371EFL4"/>
<dbReference type="GO" id="GO:0047453">
    <property type="term" value="F:ATP-dependent NAD(P)H-hydrate dehydratase activity"/>
    <property type="evidence" value="ECO:0007669"/>
    <property type="project" value="UniProtKB-EC"/>
</dbReference>
<dbReference type="Pfam" id="PF01256">
    <property type="entry name" value="Carb_kinase"/>
    <property type="match status" value="1"/>
</dbReference>
<organism evidence="8 9">
    <name type="scientific">Mucuna pruriens</name>
    <name type="common">Velvet bean</name>
    <name type="synonym">Dolichos pruriens</name>
    <dbReference type="NCBI Taxonomy" id="157652"/>
    <lineage>
        <taxon>Eukaryota</taxon>
        <taxon>Viridiplantae</taxon>
        <taxon>Streptophyta</taxon>
        <taxon>Embryophyta</taxon>
        <taxon>Tracheophyta</taxon>
        <taxon>Spermatophyta</taxon>
        <taxon>Magnoliopsida</taxon>
        <taxon>eudicotyledons</taxon>
        <taxon>Gunneridae</taxon>
        <taxon>Pentapetalae</taxon>
        <taxon>rosids</taxon>
        <taxon>fabids</taxon>
        <taxon>Fabales</taxon>
        <taxon>Fabaceae</taxon>
        <taxon>Papilionoideae</taxon>
        <taxon>50 kb inversion clade</taxon>
        <taxon>NPAAA clade</taxon>
        <taxon>indigoferoid/millettioid clade</taxon>
        <taxon>Phaseoleae</taxon>
        <taxon>Mucuna</taxon>
    </lineage>
</organism>
<evidence type="ECO:0000256" key="5">
    <source>
        <dbReference type="ARBA" id="ARBA00023239"/>
    </source>
</evidence>
<evidence type="ECO:0000313" key="9">
    <source>
        <dbReference type="Proteomes" id="UP000257109"/>
    </source>
</evidence>
<dbReference type="GO" id="GO:0110051">
    <property type="term" value="P:metabolite repair"/>
    <property type="evidence" value="ECO:0007669"/>
    <property type="project" value="TreeGrafter"/>
</dbReference>
<dbReference type="GO" id="GO:0005524">
    <property type="term" value="F:ATP binding"/>
    <property type="evidence" value="ECO:0007669"/>
    <property type="project" value="UniProtKB-KW"/>
</dbReference>
<protein>
    <submittedName>
        <fullName evidence="8">ATP-dependent (S)-NAD(P)H-hydrate dehydratase</fullName>
    </submittedName>
</protein>
<dbReference type="PANTHER" id="PTHR12592">
    <property type="entry name" value="ATP-DEPENDENT (S)-NAD(P)H-HYDRATE DEHYDRATASE FAMILY MEMBER"/>
    <property type="match status" value="1"/>
</dbReference>
<dbReference type="HAMAP" id="MF_01965">
    <property type="entry name" value="NADHX_dehydratase"/>
    <property type="match status" value="1"/>
</dbReference>
<dbReference type="Proteomes" id="UP000257109">
    <property type="component" value="Unassembled WGS sequence"/>
</dbReference>
<name>A0A371EFL4_MUCPR</name>
<keyword evidence="9" id="KW-1185">Reference proteome</keyword>
<dbReference type="STRING" id="157652.A0A371EFL4"/>
<comment type="caution">
    <text evidence="8">The sequence shown here is derived from an EMBL/GenBank/DDBJ whole genome shotgun (WGS) entry which is preliminary data.</text>
</comment>
<dbReference type="InterPro" id="IPR000631">
    <property type="entry name" value="CARKD"/>
</dbReference>
<keyword evidence="5" id="KW-0456">Lyase</keyword>
<dbReference type="InterPro" id="IPR029056">
    <property type="entry name" value="Ribokinase-like"/>
</dbReference>
<evidence type="ECO:0000256" key="1">
    <source>
        <dbReference type="ARBA" id="ARBA00022741"/>
    </source>
</evidence>
<dbReference type="CDD" id="cd01171">
    <property type="entry name" value="YXKO-related"/>
    <property type="match status" value="1"/>
</dbReference>
<keyword evidence="2" id="KW-0067">ATP-binding</keyword>
<evidence type="ECO:0000259" key="7">
    <source>
        <dbReference type="PROSITE" id="PS51383"/>
    </source>
</evidence>
<evidence type="ECO:0000256" key="3">
    <source>
        <dbReference type="ARBA" id="ARBA00022857"/>
    </source>
</evidence>
<dbReference type="NCBIfam" id="TIGR00196">
    <property type="entry name" value="yjeF_cterm"/>
    <property type="match status" value="1"/>
</dbReference>
<dbReference type="SUPFAM" id="SSF53613">
    <property type="entry name" value="Ribokinase-like"/>
    <property type="match status" value="1"/>
</dbReference>
<evidence type="ECO:0000256" key="2">
    <source>
        <dbReference type="ARBA" id="ARBA00022840"/>
    </source>
</evidence>
<evidence type="ECO:0000256" key="4">
    <source>
        <dbReference type="ARBA" id="ARBA00023027"/>
    </source>
</evidence>
<evidence type="ECO:0000256" key="6">
    <source>
        <dbReference type="ARBA" id="ARBA00047472"/>
    </source>
</evidence>
<dbReference type="EMBL" id="QJKJ01014232">
    <property type="protein sequence ID" value="RDX64769.1"/>
    <property type="molecule type" value="Genomic_DNA"/>
</dbReference>
<dbReference type="FunFam" id="3.40.1190.20:FF:000028">
    <property type="entry name" value="ATP-dependent (S)-NAD(P)H-hydrate dehydratase"/>
    <property type="match status" value="1"/>
</dbReference>
<sequence>MLVALIKQIWIECSSKPNHICIWELDRMIGPMPNFGESGRDQITQESNFIGPINIPDWVVDRDCCLLMLMKDVMNSRILLDCAKTCLLASSPVFRRQQFLIRCVGGSIDHQPHSRDMQALRSLEVDSESVIRTITPALDPTRHKGQAGKIAVIGGCREYTGAPYFAAISALKIGADLSHVFCTKDAAPVIKSYSPELIVHPVLEESYNVGEEYKRSISSKVIAEVDKWMERFDCLVVGPGLGRDPFLLDCVSEIMRHARQSNIPIVIDGDGLFLVTNNLDLVSGYALAVLTPNVNEYKRLVQKVVSSEVNDVDAPQQLLSLAKQIGGVTILRKGNSDLISDGDTVKSVSTYGSPRRCGGQAVFLSWARQHILAADSNSNLSCKNPTVLGCIAGSAILRKAASHAFSNKKRSTVTGDIIECLGKSLEDICPAS</sequence>
<dbReference type="OrthoDB" id="8110916at2759"/>
<keyword evidence="1" id="KW-0547">Nucleotide-binding</keyword>
<comment type="catalytic activity">
    <reaction evidence="6">
        <text>(6S)-NADPHX + ATP = ADP + phosphate + NADPH + H(+)</text>
        <dbReference type="Rhea" id="RHEA:32231"/>
        <dbReference type="ChEBI" id="CHEBI:15378"/>
        <dbReference type="ChEBI" id="CHEBI:30616"/>
        <dbReference type="ChEBI" id="CHEBI:43474"/>
        <dbReference type="ChEBI" id="CHEBI:57783"/>
        <dbReference type="ChEBI" id="CHEBI:64076"/>
        <dbReference type="ChEBI" id="CHEBI:456216"/>
        <dbReference type="EC" id="4.2.1.93"/>
    </reaction>
</comment>
<gene>
    <name evidence="8" type="ORF">CR513_56630</name>
</gene>
<reference evidence="8" key="1">
    <citation type="submission" date="2018-05" db="EMBL/GenBank/DDBJ databases">
        <title>Draft genome of Mucuna pruriens seed.</title>
        <authorList>
            <person name="Nnadi N.E."/>
            <person name="Vos R."/>
            <person name="Hasami M.H."/>
            <person name="Devisetty U.K."/>
            <person name="Aguiy J.C."/>
        </authorList>
    </citation>
    <scope>NUCLEOTIDE SEQUENCE [LARGE SCALE GENOMIC DNA]</scope>
    <source>
        <strain evidence="8">JCA_2017</strain>
    </source>
</reference>
<feature type="non-terminal residue" evidence="8">
    <location>
        <position position="1"/>
    </location>
</feature>
<keyword evidence="3" id="KW-0521">NADP</keyword>
<keyword evidence="4" id="KW-0520">NAD</keyword>
<dbReference type="PROSITE" id="PS51383">
    <property type="entry name" value="YJEF_C_3"/>
    <property type="match status" value="1"/>
</dbReference>
<dbReference type="PANTHER" id="PTHR12592:SF0">
    <property type="entry name" value="ATP-DEPENDENT (S)-NAD(P)H-HYDRATE DEHYDRATASE"/>
    <property type="match status" value="1"/>
</dbReference>
<feature type="domain" description="YjeF C-terminal" evidence="7">
    <location>
        <begin position="127"/>
        <end position="428"/>
    </location>
</feature>
<accession>A0A371EFL4</accession>
<dbReference type="Gene3D" id="3.40.1190.20">
    <property type="match status" value="1"/>
</dbReference>
<evidence type="ECO:0000313" key="8">
    <source>
        <dbReference type="EMBL" id="RDX64769.1"/>
    </source>
</evidence>
<proteinExistence type="inferred from homology"/>